<sequence length="91" mass="10065">MFDFSDKCIISRQLHYTTSQAYHIGVCYVEAIAQSTSFADFGECATSIELRRWDLAPVPVSISTPSTRCLGKPLQARFPACDTMEKGVEGL</sequence>
<name>M3ARA7_PSEFD</name>
<dbReference type="EMBL" id="KB446562">
    <property type="protein sequence ID" value="EME79623.1"/>
    <property type="molecule type" value="Genomic_DNA"/>
</dbReference>
<keyword evidence="2" id="KW-1185">Reference proteome</keyword>
<dbReference type="AlphaFoldDB" id="M3ARA7"/>
<protein>
    <submittedName>
        <fullName evidence="1">Uncharacterized protein</fullName>
    </submittedName>
</protein>
<organism evidence="1 2">
    <name type="scientific">Pseudocercospora fijiensis (strain CIRAD86)</name>
    <name type="common">Black leaf streak disease fungus</name>
    <name type="synonym">Mycosphaerella fijiensis</name>
    <dbReference type="NCBI Taxonomy" id="383855"/>
    <lineage>
        <taxon>Eukaryota</taxon>
        <taxon>Fungi</taxon>
        <taxon>Dikarya</taxon>
        <taxon>Ascomycota</taxon>
        <taxon>Pezizomycotina</taxon>
        <taxon>Dothideomycetes</taxon>
        <taxon>Dothideomycetidae</taxon>
        <taxon>Mycosphaerellales</taxon>
        <taxon>Mycosphaerellaceae</taxon>
        <taxon>Pseudocercospora</taxon>
    </lineage>
</organism>
<proteinExistence type="predicted"/>
<evidence type="ECO:0000313" key="2">
    <source>
        <dbReference type="Proteomes" id="UP000016932"/>
    </source>
</evidence>
<dbReference type="OrthoDB" id="10470037at2759"/>
<evidence type="ECO:0000313" key="1">
    <source>
        <dbReference type="EMBL" id="EME79623.1"/>
    </source>
</evidence>
<dbReference type="KEGG" id="pfj:MYCFIDRAFT_204889"/>
<dbReference type="RefSeq" id="XP_007930292.1">
    <property type="nucleotide sequence ID" value="XM_007932101.1"/>
</dbReference>
<reference evidence="1 2" key="1">
    <citation type="journal article" date="2012" name="PLoS Pathog.">
        <title>Diverse lifestyles and strategies of plant pathogenesis encoded in the genomes of eighteen Dothideomycetes fungi.</title>
        <authorList>
            <person name="Ohm R.A."/>
            <person name="Feau N."/>
            <person name="Henrissat B."/>
            <person name="Schoch C.L."/>
            <person name="Horwitz B.A."/>
            <person name="Barry K.W."/>
            <person name="Condon B.J."/>
            <person name="Copeland A.C."/>
            <person name="Dhillon B."/>
            <person name="Glaser F."/>
            <person name="Hesse C.N."/>
            <person name="Kosti I."/>
            <person name="LaButti K."/>
            <person name="Lindquist E.A."/>
            <person name="Lucas S."/>
            <person name="Salamov A.A."/>
            <person name="Bradshaw R.E."/>
            <person name="Ciuffetti L."/>
            <person name="Hamelin R.C."/>
            <person name="Kema G.H.J."/>
            <person name="Lawrence C."/>
            <person name="Scott J.A."/>
            <person name="Spatafora J.W."/>
            <person name="Turgeon B.G."/>
            <person name="de Wit P.J.G.M."/>
            <person name="Zhong S."/>
            <person name="Goodwin S.B."/>
            <person name="Grigoriev I.V."/>
        </authorList>
    </citation>
    <scope>NUCLEOTIDE SEQUENCE [LARGE SCALE GENOMIC DNA]</scope>
    <source>
        <strain evidence="1 2">CIRAD86</strain>
    </source>
</reference>
<dbReference type="VEuPathDB" id="FungiDB:MYCFIDRAFT_204889"/>
<dbReference type="Proteomes" id="UP000016932">
    <property type="component" value="Unassembled WGS sequence"/>
</dbReference>
<accession>M3ARA7</accession>
<dbReference type="HOGENOM" id="CLU_2427978_0_0_1"/>
<gene>
    <name evidence="1" type="ORF">MYCFIDRAFT_204889</name>
</gene>
<dbReference type="GeneID" id="19336328"/>